<dbReference type="OrthoDB" id="1932220at2759"/>
<dbReference type="PANTHER" id="PTHR31623">
    <property type="entry name" value="F21J9.9"/>
    <property type="match status" value="1"/>
</dbReference>
<proteinExistence type="inferred from homology"/>
<dbReference type="Pfam" id="PF02458">
    <property type="entry name" value="Transferase"/>
    <property type="match status" value="1"/>
</dbReference>
<evidence type="ECO:0000256" key="1">
    <source>
        <dbReference type="ARBA" id="ARBA00009861"/>
    </source>
</evidence>
<keyword evidence="3" id="KW-0012">Acyltransferase</keyword>
<dbReference type="GO" id="GO:0016746">
    <property type="term" value="F:acyltransferase activity"/>
    <property type="evidence" value="ECO:0007669"/>
    <property type="project" value="UniProtKB-KW"/>
</dbReference>
<name>A0A6P5YCB7_DURZI</name>
<dbReference type="AlphaFoldDB" id="A0A6P5YCB7"/>
<dbReference type="RefSeq" id="XP_022738164.1">
    <property type="nucleotide sequence ID" value="XM_022882429.1"/>
</dbReference>
<keyword evidence="2" id="KW-0808">Transferase</keyword>
<dbReference type="Gene3D" id="3.30.559.10">
    <property type="entry name" value="Chloramphenicol acetyltransferase-like domain"/>
    <property type="match status" value="2"/>
</dbReference>
<dbReference type="GeneID" id="111290912"/>
<gene>
    <name evidence="5" type="primary">LOC111290912</name>
</gene>
<accession>A0A6P5YCB7</accession>
<keyword evidence="4" id="KW-1185">Reference proteome</keyword>
<dbReference type="KEGG" id="dzi:111290912"/>
<dbReference type="PANTHER" id="PTHR31623:SF28">
    <property type="entry name" value="BAHD ACYLTRANSFERASE"/>
    <property type="match status" value="1"/>
</dbReference>
<evidence type="ECO:0000313" key="4">
    <source>
        <dbReference type="Proteomes" id="UP000515121"/>
    </source>
</evidence>
<sequence>MQAARKLSSIGLDNMEVKIISRETIKPSSPTPHHLRIHKLSLLDQIEITESIYIPVILFYSVASGDPRKRSNILKESLSKTLTQFYPFAGRVKDSFSIDCNDEGVSYTEAQVATNVSVVLQDPEIDLLLQLLPNDSLERLPEPTAEQVLVAIQVNFFACGGMAICACVDHVVADGAATATFIKSWAAIACGANYIDHDVIYDCTSVFPPHDLTSFKEKFANEDKHEVPEPQGKIVTKRLLFDGSKITALRNEIGNGPSSYRPSRFEAVSALIWSAMLSTTTKNDRTFSTTTISMNLRNRTNPPMPQQCIGNVYQVKEVESLMEKTINLSILAGKIHETIRKVDDDHVKKLGAGVGAYINLLRSKVKNNKFLFVSWCRFPFYETDFGWGKPIWFATALRINRVVFFLDTRDGEGIEAWITLTLEEMAKFEQDPGVLAYSFSKLSK</sequence>
<evidence type="ECO:0000256" key="3">
    <source>
        <dbReference type="ARBA" id="ARBA00023315"/>
    </source>
</evidence>
<evidence type="ECO:0000313" key="5">
    <source>
        <dbReference type="RefSeq" id="XP_022738164.1"/>
    </source>
</evidence>
<dbReference type="InterPro" id="IPR023213">
    <property type="entry name" value="CAT-like_dom_sf"/>
</dbReference>
<dbReference type="Proteomes" id="UP000515121">
    <property type="component" value="Unplaced"/>
</dbReference>
<protein>
    <submittedName>
        <fullName evidence="5">Vinorine synthase-like</fullName>
    </submittedName>
</protein>
<organism evidence="4 5">
    <name type="scientific">Durio zibethinus</name>
    <name type="common">Durian</name>
    <dbReference type="NCBI Taxonomy" id="66656"/>
    <lineage>
        <taxon>Eukaryota</taxon>
        <taxon>Viridiplantae</taxon>
        <taxon>Streptophyta</taxon>
        <taxon>Embryophyta</taxon>
        <taxon>Tracheophyta</taxon>
        <taxon>Spermatophyta</taxon>
        <taxon>Magnoliopsida</taxon>
        <taxon>eudicotyledons</taxon>
        <taxon>Gunneridae</taxon>
        <taxon>Pentapetalae</taxon>
        <taxon>rosids</taxon>
        <taxon>malvids</taxon>
        <taxon>Malvales</taxon>
        <taxon>Malvaceae</taxon>
        <taxon>Helicteroideae</taxon>
        <taxon>Durio</taxon>
    </lineage>
</organism>
<evidence type="ECO:0000256" key="2">
    <source>
        <dbReference type="ARBA" id="ARBA00022679"/>
    </source>
</evidence>
<reference evidence="5" key="1">
    <citation type="submission" date="2025-08" db="UniProtKB">
        <authorList>
            <consortium name="RefSeq"/>
        </authorList>
    </citation>
    <scope>IDENTIFICATION</scope>
    <source>
        <tissue evidence="5">Fruit stalk</tissue>
    </source>
</reference>
<comment type="similarity">
    <text evidence="1">Belongs to the plant acyltransferase family.</text>
</comment>